<accession>A0A1I8JQS2</accession>
<organism evidence="2 3">
    <name type="scientific">Macrostomum lignano</name>
    <dbReference type="NCBI Taxonomy" id="282301"/>
    <lineage>
        <taxon>Eukaryota</taxon>
        <taxon>Metazoa</taxon>
        <taxon>Spiralia</taxon>
        <taxon>Lophotrochozoa</taxon>
        <taxon>Platyhelminthes</taxon>
        <taxon>Rhabditophora</taxon>
        <taxon>Macrostomorpha</taxon>
        <taxon>Macrostomida</taxon>
        <taxon>Macrostomidae</taxon>
        <taxon>Macrostomum</taxon>
    </lineage>
</organism>
<evidence type="ECO:0000313" key="2">
    <source>
        <dbReference type="Proteomes" id="UP000095280"/>
    </source>
</evidence>
<protein>
    <submittedName>
        <fullName evidence="3">Reverse transcriptase domain-containing protein</fullName>
    </submittedName>
</protein>
<feature type="compositionally biased region" description="Basic and acidic residues" evidence="1">
    <location>
        <begin position="96"/>
        <end position="109"/>
    </location>
</feature>
<keyword evidence="2" id="KW-1185">Reference proteome</keyword>
<proteinExistence type="predicted"/>
<reference evidence="3" key="1">
    <citation type="submission" date="2016-11" db="UniProtKB">
        <authorList>
            <consortium name="WormBaseParasite"/>
        </authorList>
    </citation>
    <scope>IDENTIFICATION</scope>
</reference>
<sequence>ILQRSLRNVSMATVAAAGAGICLQPSRLESPGPKFEARRFPDPTMAALRRRLMQARGRRGPPMPRHRRQGRRRLVRRIDQPMELAATMTRIKTKTKTTDKDNDKDNEDRRSKYWEKVDVSEKVEAKAEFATAAFCQAATAIRGSAASHAVWFEKPVASNSPSCLTLMSAPAAKAKAENGEGLIRVSHTNDTIFITGGFETGSRRQRSRTETRADTIRTVQDGGASADLLCQTPPQLPQRRQAASSTHRRRTTATWHGGVVGVEVRYGGGAGVQVDGNLDDWELRLVAEARLNRASMKLVTRQTARVLLGLGPVSRSSGRPTRRILCSSGLNSGTPAATDFSTGLGSGACTLPCDSLDGRPRLKKLLPESAENPTADLRAIAARLLRPRLSDWLVVAAALLASASDLRLPAAAQEFAEAATSRTSLTAAPACGVWDDWRRRIGRLAWTLSDGGAAGQAEAWTGQVGAVAPGAAPGARAAAAPAADAAATVSDCRAVVAEEMAAQVAVMAAQGGGDAAQVAVMAAQVAEMARLRWRRRHASEDGGGGT</sequence>
<dbReference type="Proteomes" id="UP000095280">
    <property type="component" value="Unplaced"/>
</dbReference>
<dbReference type="AlphaFoldDB" id="A0A1I8JQS2"/>
<dbReference type="WBParaSite" id="snap_masked-unitig_34628-processed-gene-0.0-mRNA-1">
    <property type="protein sequence ID" value="snap_masked-unitig_34628-processed-gene-0.0-mRNA-1"/>
    <property type="gene ID" value="snap_masked-unitig_34628-processed-gene-0.0"/>
</dbReference>
<feature type="region of interest" description="Disordered" evidence="1">
    <location>
        <begin position="88"/>
        <end position="109"/>
    </location>
</feature>
<evidence type="ECO:0000256" key="1">
    <source>
        <dbReference type="SAM" id="MobiDB-lite"/>
    </source>
</evidence>
<name>A0A1I8JQS2_9PLAT</name>
<evidence type="ECO:0000313" key="3">
    <source>
        <dbReference type="WBParaSite" id="snap_masked-unitig_34628-processed-gene-0.0-mRNA-1"/>
    </source>
</evidence>